<evidence type="ECO:0000256" key="1">
    <source>
        <dbReference type="ARBA" id="ARBA00022428"/>
    </source>
</evidence>
<sequence length="309" mass="33475">MGRRGTSLEARRTRRIAGLRRLATLSDLSPKAVESKMGETSVLHQQKLDDVFVPTLAPETTATASEDKSDLRVRRMFASIARRYDLLNHLLSLNIDRSWRTFTTRTVPPQAGVPVLDCCTGTADLALAYDRAANGRSQVVGTDFCREMLLVGGRKVEKAAASGRVTLIEGDTQRLPVPSDTFGVVSVAFGLRNVRDTVAGVDEMIRAARPGGKVAILEFSKPRGRLLGPLYLAFFRKVLPRIGQAVAPNADDAYNYLPRTVLEFPDGQALLDLLGSRGLVDLEMHPLTFGVATLYVGTKPVRGADAGGA</sequence>
<comment type="pathway">
    <text evidence="5">Quinol/quinone metabolism; menaquinone biosynthesis; menaquinol from 1,4-dihydroxy-2-naphthoate: step 2/2.</text>
</comment>
<dbReference type="SUPFAM" id="SSF53335">
    <property type="entry name" value="S-adenosyl-L-methionine-dependent methyltransferases"/>
    <property type="match status" value="1"/>
</dbReference>
<dbReference type="STRING" id="1387353.BSF38_04472"/>
<evidence type="ECO:0000256" key="2">
    <source>
        <dbReference type="ARBA" id="ARBA00022603"/>
    </source>
</evidence>
<gene>
    <name evidence="6" type="primary">menG_1</name>
    <name evidence="5" type="synonym">menG</name>
    <name evidence="6" type="ORF">BSF38_04472</name>
</gene>
<dbReference type="Gene3D" id="3.40.50.150">
    <property type="entry name" value="Vaccinia Virus protein VP39"/>
    <property type="match status" value="1"/>
</dbReference>
<dbReference type="InterPro" id="IPR023576">
    <property type="entry name" value="UbiE/COQ5_MeTrFase_CS"/>
</dbReference>
<dbReference type="NCBIfam" id="TIGR01934">
    <property type="entry name" value="MenG_MenH_UbiE"/>
    <property type="match status" value="1"/>
</dbReference>
<comment type="caution">
    <text evidence="5">Lacks conserved residue(s) required for the propagation of feature annotation.</text>
</comment>
<evidence type="ECO:0000256" key="5">
    <source>
        <dbReference type="HAMAP-Rule" id="MF_01813"/>
    </source>
</evidence>
<name>A0A1U7CVI7_9BACT</name>
<dbReference type="Pfam" id="PF01209">
    <property type="entry name" value="Ubie_methyltran"/>
    <property type="match status" value="1"/>
</dbReference>
<dbReference type="PROSITE" id="PS01183">
    <property type="entry name" value="UBIE_1"/>
    <property type="match status" value="1"/>
</dbReference>
<dbReference type="Proteomes" id="UP000186309">
    <property type="component" value="Chromosome"/>
</dbReference>
<comment type="function">
    <text evidence="5">Methyltransferase required for the conversion of demethylmenaquinol (DMKH2) to menaquinol (MKH2).</text>
</comment>
<dbReference type="KEGG" id="pbor:BSF38_04472"/>
<keyword evidence="7" id="KW-1185">Reference proteome</keyword>
<dbReference type="PROSITE" id="PS51608">
    <property type="entry name" value="SAM_MT_UBIE"/>
    <property type="match status" value="1"/>
</dbReference>
<reference evidence="7" key="1">
    <citation type="submission" date="2016-12" db="EMBL/GenBank/DDBJ databases">
        <title>Comparative genomics of four Isosphaeraceae planctomycetes: a common pool of plasmids and glycoside hydrolase genes.</title>
        <authorList>
            <person name="Ivanova A."/>
        </authorList>
    </citation>
    <scope>NUCLEOTIDE SEQUENCE [LARGE SCALE GENOMIC DNA]</scope>
    <source>
        <strain evidence="7">PX4</strain>
    </source>
</reference>
<keyword evidence="2 5" id="KW-0489">Methyltransferase</keyword>
<dbReference type="UniPathway" id="UPA00079">
    <property type="reaction ID" value="UER00169"/>
</dbReference>
<feature type="binding site" evidence="5">
    <location>
        <position position="122"/>
    </location>
    <ligand>
        <name>S-adenosyl-L-methionine</name>
        <dbReference type="ChEBI" id="CHEBI:59789"/>
    </ligand>
</feature>
<evidence type="ECO:0000256" key="3">
    <source>
        <dbReference type="ARBA" id="ARBA00022679"/>
    </source>
</evidence>
<dbReference type="HAMAP" id="MF_01813">
    <property type="entry name" value="MenG_UbiE_methyltr"/>
    <property type="match status" value="1"/>
</dbReference>
<evidence type="ECO:0000256" key="4">
    <source>
        <dbReference type="ARBA" id="ARBA00022691"/>
    </source>
</evidence>
<comment type="similarity">
    <text evidence="5">Belongs to the class I-like SAM-binding methyltransferase superfamily. MenG/UbiE family.</text>
</comment>
<dbReference type="AlphaFoldDB" id="A0A1U7CVI7"/>
<feature type="binding site" evidence="5">
    <location>
        <begin position="171"/>
        <end position="172"/>
    </location>
    <ligand>
        <name>S-adenosyl-L-methionine</name>
        <dbReference type="ChEBI" id="CHEBI:59789"/>
    </ligand>
</feature>
<protein>
    <recommendedName>
        <fullName evidence="5">Demethylmenaquinone methyltransferase</fullName>
        <ecNumber evidence="5">2.1.1.163</ecNumber>
    </recommendedName>
</protein>
<evidence type="ECO:0000313" key="6">
    <source>
        <dbReference type="EMBL" id="APW62916.1"/>
    </source>
</evidence>
<dbReference type="GO" id="GO:0032259">
    <property type="term" value="P:methylation"/>
    <property type="evidence" value="ECO:0007669"/>
    <property type="project" value="UniProtKB-KW"/>
</dbReference>
<dbReference type="InterPro" id="IPR004033">
    <property type="entry name" value="UbiE/COQ5_MeTrFase"/>
</dbReference>
<dbReference type="InterPro" id="IPR029063">
    <property type="entry name" value="SAM-dependent_MTases_sf"/>
</dbReference>
<keyword evidence="1 5" id="KW-0474">Menaquinone biosynthesis</keyword>
<feature type="binding site" evidence="5">
    <location>
        <position position="143"/>
    </location>
    <ligand>
        <name>S-adenosyl-L-methionine</name>
        <dbReference type="ChEBI" id="CHEBI:59789"/>
    </ligand>
</feature>
<dbReference type="EMBL" id="CP019082">
    <property type="protein sequence ID" value="APW62916.1"/>
    <property type="molecule type" value="Genomic_DNA"/>
</dbReference>
<dbReference type="GO" id="GO:0043770">
    <property type="term" value="F:demethylmenaquinone methyltransferase activity"/>
    <property type="evidence" value="ECO:0007669"/>
    <property type="project" value="UniProtKB-UniRule"/>
</dbReference>
<dbReference type="CDD" id="cd02440">
    <property type="entry name" value="AdoMet_MTases"/>
    <property type="match status" value="1"/>
</dbReference>
<comment type="catalytic activity">
    <reaction evidence="5">
        <text>a 2-demethylmenaquinol + S-adenosyl-L-methionine = a menaquinol + S-adenosyl-L-homocysteine + H(+)</text>
        <dbReference type="Rhea" id="RHEA:42640"/>
        <dbReference type="Rhea" id="RHEA-COMP:9539"/>
        <dbReference type="Rhea" id="RHEA-COMP:9563"/>
        <dbReference type="ChEBI" id="CHEBI:15378"/>
        <dbReference type="ChEBI" id="CHEBI:18151"/>
        <dbReference type="ChEBI" id="CHEBI:55437"/>
        <dbReference type="ChEBI" id="CHEBI:57856"/>
        <dbReference type="ChEBI" id="CHEBI:59789"/>
        <dbReference type="EC" id="2.1.1.163"/>
    </reaction>
</comment>
<dbReference type="PANTHER" id="PTHR43591">
    <property type="entry name" value="METHYLTRANSFERASE"/>
    <property type="match status" value="1"/>
</dbReference>
<evidence type="ECO:0000313" key="7">
    <source>
        <dbReference type="Proteomes" id="UP000186309"/>
    </source>
</evidence>
<dbReference type="EC" id="2.1.1.163" evidence="5"/>
<dbReference type="GO" id="GO:0009234">
    <property type="term" value="P:menaquinone biosynthetic process"/>
    <property type="evidence" value="ECO:0007669"/>
    <property type="project" value="UniProtKB-UniRule"/>
</dbReference>
<accession>A0A1U7CVI7</accession>
<keyword evidence="4 5" id="KW-0949">S-adenosyl-L-methionine</keyword>
<organism evidence="6 7">
    <name type="scientific">Paludisphaera borealis</name>
    <dbReference type="NCBI Taxonomy" id="1387353"/>
    <lineage>
        <taxon>Bacteria</taxon>
        <taxon>Pseudomonadati</taxon>
        <taxon>Planctomycetota</taxon>
        <taxon>Planctomycetia</taxon>
        <taxon>Isosphaerales</taxon>
        <taxon>Isosphaeraceae</taxon>
        <taxon>Paludisphaera</taxon>
    </lineage>
</organism>
<dbReference type="PANTHER" id="PTHR43591:SF24">
    <property type="entry name" value="2-METHOXY-6-POLYPRENYL-1,4-BENZOQUINOL METHYLASE, MITOCHONDRIAL"/>
    <property type="match status" value="1"/>
</dbReference>
<proteinExistence type="inferred from homology"/>
<keyword evidence="3 5" id="KW-0808">Transferase</keyword>